<organism evidence="12 14">
    <name type="scientific">Acetobacterium wieringae</name>
    <dbReference type="NCBI Taxonomy" id="52694"/>
    <lineage>
        <taxon>Bacteria</taxon>
        <taxon>Bacillati</taxon>
        <taxon>Bacillota</taxon>
        <taxon>Clostridia</taxon>
        <taxon>Eubacteriales</taxon>
        <taxon>Eubacteriaceae</taxon>
        <taxon>Acetobacterium</taxon>
    </lineage>
</organism>
<evidence type="ECO:0000256" key="4">
    <source>
        <dbReference type="ARBA" id="ARBA00011529"/>
    </source>
</evidence>
<evidence type="ECO:0000256" key="1">
    <source>
        <dbReference type="ARBA" id="ARBA00002841"/>
    </source>
</evidence>
<evidence type="ECO:0000256" key="6">
    <source>
        <dbReference type="ARBA" id="ARBA00022592"/>
    </source>
</evidence>
<dbReference type="Proteomes" id="UP000176244">
    <property type="component" value="Unassembled WGS sequence"/>
</dbReference>
<keyword evidence="8 10" id="KW-0564">Palmitate</keyword>
<dbReference type="EMBL" id="VSLA01000024">
    <property type="protein sequence ID" value="TYC84658.1"/>
    <property type="molecule type" value="Genomic_DNA"/>
</dbReference>
<evidence type="ECO:0000256" key="8">
    <source>
        <dbReference type="ARBA" id="ARBA00023139"/>
    </source>
</evidence>
<comment type="function">
    <text evidence="1">Part of the ABC transporter complex PstSACB involved in phosphate import.</text>
</comment>
<sequence>MSKKLKRVLVSLLVGATVLTLAGCGSSGSTTTSTTKEAVSGEINGGGSTSVQKIIDAAGSEFTALNPDAKFTYSGTGSSDGIKGATAGTYSFGCASRELKTEEKGNLTELIFAYDGIAIVLNPANTVTNLTKDQVAKIYMGEITNWSEVGGADGTIVVVSREDGSGTRDAVEELVGFKEKLKADATIKEGNGNVQTTVAGNTNAIGYVSLTFVDKTVKAIDVDGVKATVDNVKNKTYPISRPFLAMYDESKVDDATLAFLDFLMSTEGQAIVEEHGGIAV</sequence>
<evidence type="ECO:0000256" key="7">
    <source>
        <dbReference type="ARBA" id="ARBA00022729"/>
    </source>
</evidence>
<dbReference type="RefSeq" id="WP_070371248.1">
    <property type="nucleotide sequence ID" value="NZ_CP097897.1"/>
</dbReference>
<dbReference type="InterPro" id="IPR050811">
    <property type="entry name" value="Phosphate_ABC_transporter"/>
</dbReference>
<dbReference type="Gene3D" id="3.40.190.10">
    <property type="entry name" value="Periplasmic binding protein-like II"/>
    <property type="match status" value="2"/>
</dbReference>
<name>A0A1F2PHM3_9FIRM</name>
<comment type="caution">
    <text evidence="12">The sequence shown here is derived from an EMBL/GenBank/DDBJ whole genome shotgun (WGS) entry which is preliminary data.</text>
</comment>
<comment type="subunit">
    <text evidence="4 10">The complex is composed of two ATP-binding proteins (PstB), two transmembrane proteins (PstC and PstA) and a solute-binding protein (PstS).</text>
</comment>
<reference evidence="12 14" key="1">
    <citation type="submission" date="2015-09" db="EMBL/GenBank/DDBJ databases">
        <title>Genome sequence of Acetobacterium wieringae DSM 1911.</title>
        <authorList>
            <person name="Poehlein A."/>
            <person name="Bengelsdorf F.R."/>
            <person name="Schiel-Bengelsdorf B."/>
            <person name="Duerre P."/>
            <person name="Daniel R."/>
        </authorList>
    </citation>
    <scope>NUCLEOTIDE SEQUENCE [LARGE SCALE GENOMIC DNA]</scope>
    <source>
        <strain evidence="12 14">DSM 1911</strain>
    </source>
</reference>
<comment type="subcellular location">
    <subcellularLocation>
        <location evidence="2 10">Cell membrane</location>
        <topology evidence="2 10">Lipid-anchor</topology>
    </subcellularLocation>
</comment>
<proteinExistence type="inferred from homology"/>
<dbReference type="AlphaFoldDB" id="A0A1F2PHM3"/>
<evidence type="ECO:0000259" key="11">
    <source>
        <dbReference type="Pfam" id="PF12849"/>
    </source>
</evidence>
<keyword evidence="9 10" id="KW-0449">Lipoprotein</keyword>
<keyword evidence="7 10" id="KW-0732">Signal</keyword>
<evidence type="ECO:0000313" key="14">
    <source>
        <dbReference type="Proteomes" id="UP000176244"/>
    </source>
</evidence>
<dbReference type="STRING" id="52694.ACWI_19430"/>
<evidence type="ECO:0000256" key="9">
    <source>
        <dbReference type="ARBA" id="ARBA00023288"/>
    </source>
</evidence>
<evidence type="ECO:0000313" key="12">
    <source>
        <dbReference type="EMBL" id="OFV70464.1"/>
    </source>
</evidence>
<comment type="function">
    <text evidence="10">Involved in the system for phosphate transport across the cytoplasmic membrane.</text>
</comment>
<feature type="domain" description="PBP" evidence="11">
    <location>
        <begin position="33"/>
        <end position="267"/>
    </location>
</feature>
<dbReference type="GO" id="GO:0006817">
    <property type="term" value="P:phosphate ion transport"/>
    <property type="evidence" value="ECO:0007669"/>
    <property type="project" value="UniProtKB-UniRule"/>
</dbReference>
<keyword evidence="10" id="KW-0472">Membrane</keyword>
<dbReference type="Pfam" id="PF12849">
    <property type="entry name" value="PBP_like_2"/>
    <property type="match status" value="1"/>
</dbReference>
<dbReference type="EMBL" id="LKEU01000030">
    <property type="protein sequence ID" value="OFV70464.1"/>
    <property type="molecule type" value="Genomic_DNA"/>
</dbReference>
<dbReference type="CDD" id="cd13653">
    <property type="entry name" value="PBP2_phosphate_like_1"/>
    <property type="match status" value="1"/>
</dbReference>
<protein>
    <recommendedName>
        <fullName evidence="10">Phosphate-binding protein</fullName>
    </recommendedName>
</protein>
<dbReference type="InterPro" id="IPR011862">
    <property type="entry name" value="Phos-bd"/>
</dbReference>
<accession>A0A1F2PHM3</accession>
<reference evidence="13 15" key="2">
    <citation type="submission" date="2019-08" db="EMBL/GenBank/DDBJ databases">
        <title>Isolation and enrichment of carboxydotrophic bacteria from anaerobic sludge for the production of bio-based chemicals from syngas.</title>
        <authorList>
            <person name="Antares A.L."/>
            <person name="Moreira J."/>
            <person name="Diender M."/>
            <person name="Parshina S.N."/>
            <person name="Stams A.J.M."/>
            <person name="Alves M."/>
            <person name="Alves J.I."/>
            <person name="Sousa D.Z."/>
        </authorList>
    </citation>
    <scope>NUCLEOTIDE SEQUENCE [LARGE SCALE GENOMIC DNA]</scope>
    <source>
        <strain evidence="13 15">JM</strain>
    </source>
</reference>
<evidence type="ECO:0000256" key="3">
    <source>
        <dbReference type="ARBA" id="ARBA00008725"/>
    </source>
</evidence>
<dbReference type="GO" id="GO:0042301">
    <property type="term" value="F:phosphate ion binding"/>
    <property type="evidence" value="ECO:0007669"/>
    <property type="project" value="UniProtKB-UniRule"/>
</dbReference>
<keyword evidence="5 10" id="KW-0813">Transport</keyword>
<dbReference type="GO" id="GO:0005886">
    <property type="term" value="C:plasma membrane"/>
    <property type="evidence" value="ECO:0007669"/>
    <property type="project" value="UniProtKB-SubCell"/>
</dbReference>
<evidence type="ECO:0000256" key="2">
    <source>
        <dbReference type="ARBA" id="ARBA00004193"/>
    </source>
</evidence>
<evidence type="ECO:0000256" key="10">
    <source>
        <dbReference type="RuleBase" id="RU367119"/>
    </source>
</evidence>
<dbReference type="Proteomes" id="UP000322619">
    <property type="component" value="Unassembled WGS sequence"/>
</dbReference>
<dbReference type="SUPFAM" id="SSF53850">
    <property type="entry name" value="Periplasmic binding protein-like II"/>
    <property type="match status" value="1"/>
</dbReference>
<keyword evidence="6 10" id="KW-0592">Phosphate transport</keyword>
<dbReference type="NCBIfam" id="TIGR02136">
    <property type="entry name" value="ptsS_2"/>
    <property type="match status" value="1"/>
</dbReference>
<keyword evidence="10" id="KW-1003">Cell membrane</keyword>
<dbReference type="InterPro" id="IPR024370">
    <property type="entry name" value="PBP_domain"/>
</dbReference>
<dbReference type="OrthoDB" id="9790048at2"/>
<dbReference type="PANTHER" id="PTHR30570">
    <property type="entry name" value="PERIPLASMIC PHOSPHATE BINDING COMPONENT OF PHOSPHATE ABC TRANSPORTER"/>
    <property type="match status" value="1"/>
</dbReference>
<evidence type="ECO:0000256" key="5">
    <source>
        <dbReference type="ARBA" id="ARBA00022448"/>
    </source>
</evidence>
<feature type="signal peptide" evidence="10">
    <location>
        <begin position="1"/>
        <end position="22"/>
    </location>
</feature>
<evidence type="ECO:0000313" key="13">
    <source>
        <dbReference type="EMBL" id="TYC84658.1"/>
    </source>
</evidence>
<gene>
    <name evidence="12" type="primary">pstS1</name>
    <name evidence="12" type="ORF">ACWI_19430</name>
    <name evidence="13" type="ORF">FXB42_09955</name>
</gene>
<comment type="similarity">
    <text evidence="3 10">Belongs to the PstS family.</text>
</comment>
<dbReference type="PANTHER" id="PTHR30570:SF1">
    <property type="entry name" value="PHOSPHATE-BINDING PROTEIN PSTS"/>
    <property type="match status" value="1"/>
</dbReference>
<dbReference type="PROSITE" id="PS51257">
    <property type="entry name" value="PROKAR_LIPOPROTEIN"/>
    <property type="match status" value="1"/>
</dbReference>
<evidence type="ECO:0000313" key="15">
    <source>
        <dbReference type="Proteomes" id="UP000322619"/>
    </source>
</evidence>
<feature type="chain" id="PRO_5039734466" description="Phosphate-binding protein" evidence="10">
    <location>
        <begin position="23"/>
        <end position="280"/>
    </location>
</feature>